<organism evidence="1 2">
    <name type="scientific">Aeromonas simiae</name>
    <dbReference type="NCBI Taxonomy" id="218936"/>
    <lineage>
        <taxon>Bacteria</taxon>
        <taxon>Pseudomonadati</taxon>
        <taxon>Pseudomonadota</taxon>
        <taxon>Gammaproteobacteria</taxon>
        <taxon>Aeromonadales</taxon>
        <taxon>Aeromonadaceae</taxon>
        <taxon>Aeromonas</taxon>
    </lineage>
</organism>
<dbReference type="Proteomes" id="UP000594034">
    <property type="component" value="Chromosome"/>
</dbReference>
<proteinExistence type="predicted"/>
<dbReference type="EMBL" id="CP040449">
    <property type="protein sequence ID" value="QFI55671.1"/>
    <property type="molecule type" value="Genomic_DNA"/>
</dbReference>
<protein>
    <submittedName>
        <fullName evidence="1">Uncharacterized protein</fullName>
    </submittedName>
</protein>
<evidence type="ECO:0000313" key="2">
    <source>
        <dbReference type="Proteomes" id="UP000594034"/>
    </source>
</evidence>
<sequence length="138" mass="15656">MTHSLTISQVAVPWAPSRQLPAGLIIADLHHDIWSGVLNISLGHARSIDLPPALLCRVYFNKVFAFRVMEDSDMSDGMSSHPVEEQIQIITPSRFVAWFHQESKGVHLDEDIQHYRISTWDRCVDVLTSSPPELKIQQ</sequence>
<dbReference type="AlphaFoldDB" id="A0A5J6WZG5"/>
<reference evidence="1 2" key="1">
    <citation type="submission" date="2019-05" db="EMBL/GenBank/DDBJ databases">
        <title>OXA-830, a novel chromosomally encoded expanded-spectrum class D beta-lactamase in Aeromonas simiae.</title>
        <authorList>
            <person name="Zhou W."/>
            <person name="Chen Q."/>
        </authorList>
    </citation>
    <scope>NUCLEOTIDE SEQUENCE [LARGE SCALE GENOMIC DNA]</scope>
    <source>
        <strain evidence="1 2">A6</strain>
    </source>
</reference>
<keyword evidence="2" id="KW-1185">Reference proteome</keyword>
<accession>A0A5J6WZG5</accession>
<evidence type="ECO:0000313" key="1">
    <source>
        <dbReference type="EMBL" id="QFI55671.1"/>
    </source>
</evidence>
<dbReference type="KEGG" id="asim:FE240_13800"/>
<dbReference type="RefSeq" id="WP_193001732.1">
    <property type="nucleotide sequence ID" value="NZ_CP040449.1"/>
</dbReference>
<gene>
    <name evidence="1" type="ORF">FE240_13800</name>
</gene>
<name>A0A5J6WZG5_9GAMM</name>